<comment type="caution">
    <text evidence="1">The sequence shown here is derived from an EMBL/GenBank/DDBJ whole genome shotgun (WGS) entry which is preliminary data.</text>
</comment>
<proteinExistence type="predicted"/>
<sequence>MESLGVEMVRELWGGRFVDWTFLPAQGVAGGVLLGGEGEEGATSVTASMRMFSSFIDDVELVDLPMQGGAFTWSGGGVLSRLDRFLVTGDWEEHFSHVTQTRLHRPVSDHWPVLLDSGGIRSGPTPFRFENMWLSSDGFLEQVKGWWDCYVLSGLPSFCLAQKLKLLKSDLKRWNREVFGRLEVQKADVLAVLQELDVLESDGILSAADLRHRDD</sequence>
<dbReference type="EMBL" id="CM045763">
    <property type="protein sequence ID" value="KAI8023233.1"/>
    <property type="molecule type" value="Genomic_DNA"/>
</dbReference>
<dbReference type="Proteomes" id="UP001060215">
    <property type="component" value="Chromosome 6"/>
</dbReference>
<protein>
    <submittedName>
        <fullName evidence="1">Uncharacterized protein</fullName>
    </submittedName>
</protein>
<evidence type="ECO:0000313" key="2">
    <source>
        <dbReference type="Proteomes" id="UP001060215"/>
    </source>
</evidence>
<feature type="non-terminal residue" evidence="1">
    <location>
        <position position="215"/>
    </location>
</feature>
<gene>
    <name evidence="1" type="ORF">LOK49_LG03G01116</name>
</gene>
<evidence type="ECO:0000313" key="1">
    <source>
        <dbReference type="EMBL" id="KAI8023233.1"/>
    </source>
</evidence>
<reference evidence="1 2" key="1">
    <citation type="journal article" date="2022" name="Plant J.">
        <title>Chromosome-level genome of Camellia lanceoleosa provides a valuable resource for understanding genome evolution and self-incompatibility.</title>
        <authorList>
            <person name="Gong W."/>
            <person name="Xiao S."/>
            <person name="Wang L."/>
            <person name="Liao Z."/>
            <person name="Chang Y."/>
            <person name="Mo W."/>
            <person name="Hu G."/>
            <person name="Li W."/>
            <person name="Zhao G."/>
            <person name="Zhu H."/>
            <person name="Hu X."/>
            <person name="Ji K."/>
            <person name="Xiang X."/>
            <person name="Song Q."/>
            <person name="Yuan D."/>
            <person name="Jin S."/>
            <person name="Zhang L."/>
        </authorList>
    </citation>
    <scope>NUCLEOTIDE SEQUENCE [LARGE SCALE GENOMIC DNA]</scope>
    <source>
        <strain evidence="1">SQ_2022a</strain>
    </source>
</reference>
<keyword evidence="2" id="KW-1185">Reference proteome</keyword>
<organism evidence="1 2">
    <name type="scientific">Camellia lanceoleosa</name>
    <dbReference type="NCBI Taxonomy" id="1840588"/>
    <lineage>
        <taxon>Eukaryota</taxon>
        <taxon>Viridiplantae</taxon>
        <taxon>Streptophyta</taxon>
        <taxon>Embryophyta</taxon>
        <taxon>Tracheophyta</taxon>
        <taxon>Spermatophyta</taxon>
        <taxon>Magnoliopsida</taxon>
        <taxon>eudicotyledons</taxon>
        <taxon>Gunneridae</taxon>
        <taxon>Pentapetalae</taxon>
        <taxon>asterids</taxon>
        <taxon>Ericales</taxon>
        <taxon>Theaceae</taxon>
        <taxon>Camellia</taxon>
    </lineage>
</organism>
<accession>A0ACC0IE10</accession>
<name>A0ACC0IE10_9ERIC</name>